<evidence type="ECO:0000313" key="11">
    <source>
        <dbReference type="Proteomes" id="UP001152797"/>
    </source>
</evidence>
<dbReference type="PROSITE" id="PS00523">
    <property type="entry name" value="SULFATASE_1"/>
    <property type="match status" value="1"/>
</dbReference>
<evidence type="ECO:0000256" key="1">
    <source>
        <dbReference type="ARBA" id="ARBA00008779"/>
    </source>
</evidence>
<dbReference type="Gene3D" id="3.30.1120.10">
    <property type="match status" value="1"/>
</dbReference>
<dbReference type="Gene3D" id="3.60.21.70">
    <property type="entry name" value="PhoD-like phosphatase"/>
    <property type="match status" value="1"/>
</dbReference>
<keyword evidence="3" id="KW-0378">Hydrolase</keyword>
<evidence type="ECO:0000313" key="9">
    <source>
        <dbReference type="EMBL" id="CAL1124839.1"/>
    </source>
</evidence>
<feature type="domain" description="PhoD-like phosphatase metallophosphatase" evidence="7">
    <location>
        <begin position="639"/>
        <end position="864"/>
    </location>
</feature>
<dbReference type="PROSITE" id="PS51257">
    <property type="entry name" value="PROKAR_LIPOPROTEIN"/>
    <property type="match status" value="1"/>
</dbReference>
<dbReference type="EMBL" id="CAMXCT010000001">
    <property type="protein sequence ID" value="CAI3971464.1"/>
    <property type="molecule type" value="Genomic_DNA"/>
</dbReference>
<dbReference type="InterPro" id="IPR029052">
    <property type="entry name" value="Metallo-depent_PP-like"/>
</dbReference>
<sequence length="949" mass="105606">MQHAFLRIIYIVAFFASCLSYERAVASTVERPNFIVINIDDLGYGDIGPYGSTLNRTPNLDRMAEEGRRLTCFYAAPVCSPSRASLMTGCYPKRALSIPHVLFPADPMGLHPDEVTVAELLSATGYATGIIGKWHLGDQPEFLPTRQGFDYYFGLPYSNDMGPAADGVKSNLGEPLPKLKGNRANQPPLPLMRNETVLKRVLPQDQRKLVENYTNEAVSFIWNHRDEPFFLYLPHSAVHFPLYPGEAFHNQSSNGLFGDWVEEVDWSVGQVLQTLRDLGLDERTLVLFTSDNGGQPRHGAVNAPLRGGKGSTFEGGVRVPTIAWWPGNIPADTEIAAVTSMMDILPTFTKLAGGKVPTDRTIDGGDIWPILAGAADAESPHEEFYYYRGLKLEAVRSGPWKLFLKSGELYNLDSDIGESQNVAEAHPEIVARIRKLASAIDSDLGTEAIGPGCRALGRVNKAEPLISRNGKVREGFSPSSPQAAMGIMIGELSATTALAQVRLNKNDPIVDSDASGAAGVVRFVLYATEDDAMPVAEKTAKAEAEHDFIARLAFEGLEPGTTYVLKTQVGQDENSFHPGPTAEFTTLPGRDSDKAVRFVVVTGMNYAKFHGDNRIDRRQHRIQNNTDLPQAYSGPDKHLGYPALDTIRKLQPHFFVGTGDNVYYDTPTKPRAQTPAELRKKWHEQFIQPRYREMFAVVPTYWMIDDHDFRVDDCDLTGDYAPSPELGRQMMLEQLPVTPREDDDAKTYRTHRVNRDLQVWFPENRMYRSPNAMADGPDKSIWGTEQKKWLYRTLAESDATFKLLISPTPMIGPDDKRKTDNHADIGGFQHERDEFFAWLAESGLDQQNFYLVCGDRHWQYHSIHPTGIEEFSSGALVDANARLGRLPGDPQSTDPEGLIKVPYTQQNPSGGFLMIEVNPATEDETATLSFTFHDEHGAVLHKHRKLAAD</sequence>
<evidence type="ECO:0000313" key="8">
    <source>
        <dbReference type="EMBL" id="CAI3971464.1"/>
    </source>
</evidence>
<reference evidence="9" key="2">
    <citation type="submission" date="2024-04" db="EMBL/GenBank/DDBJ databases">
        <authorList>
            <person name="Chen Y."/>
            <person name="Shah S."/>
            <person name="Dougan E. K."/>
            <person name="Thang M."/>
            <person name="Chan C."/>
        </authorList>
    </citation>
    <scope>NUCLEOTIDE SEQUENCE [LARGE SCALE GENOMIC DNA]</scope>
</reference>
<evidence type="ECO:0000256" key="3">
    <source>
        <dbReference type="ARBA" id="ARBA00022801"/>
    </source>
</evidence>
<evidence type="ECO:0000256" key="2">
    <source>
        <dbReference type="ARBA" id="ARBA00022723"/>
    </source>
</evidence>
<dbReference type="EMBL" id="CAMXCT030000001">
    <property type="protein sequence ID" value="CAL4758776.1"/>
    <property type="molecule type" value="Genomic_DNA"/>
</dbReference>
<evidence type="ECO:0000313" key="10">
    <source>
        <dbReference type="EMBL" id="CAL4758776.1"/>
    </source>
</evidence>
<feature type="signal peptide" evidence="5">
    <location>
        <begin position="1"/>
        <end position="20"/>
    </location>
</feature>
<dbReference type="EMBL" id="CAMXCT020000001">
    <property type="protein sequence ID" value="CAL1124839.1"/>
    <property type="molecule type" value="Genomic_DNA"/>
</dbReference>
<dbReference type="InterPro" id="IPR000917">
    <property type="entry name" value="Sulfatase_N"/>
</dbReference>
<dbReference type="InterPro" id="IPR018946">
    <property type="entry name" value="PhoD-like_MPP"/>
</dbReference>
<dbReference type="Proteomes" id="UP001152797">
    <property type="component" value="Unassembled WGS sequence"/>
</dbReference>
<dbReference type="Gene3D" id="3.40.720.10">
    <property type="entry name" value="Alkaline Phosphatase, subunit A"/>
    <property type="match status" value="1"/>
</dbReference>
<dbReference type="InterPro" id="IPR024607">
    <property type="entry name" value="Sulfatase_CS"/>
</dbReference>
<dbReference type="PANTHER" id="PTHR42693">
    <property type="entry name" value="ARYLSULFATASE FAMILY MEMBER"/>
    <property type="match status" value="1"/>
</dbReference>
<comment type="similarity">
    <text evidence="1">Belongs to the sulfatase family.</text>
</comment>
<dbReference type="InterPro" id="IPR038607">
    <property type="entry name" value="PhoD-like_sf"/>
</dbReference>
<feature type="chain" id="PRO_5043271764" evidence="5">
    <location>
        <begin position="21"/>
        <end position="949"/>
    </location>
</feature>
<dbReference type="SUPFAM" id="SSF53649">
    <property type="entry name" value="Alkaline phosphatase-like"/>
    <property type="match status" value="1"/>
</dbReference>
<keyword evidence="4" id="KW-0106">Calcium</keyword>
<dbReference type="Pfam" id="PF09423">
    <property type="entry name" value="PhoD"/>
    <property type="match status" value="1"/>
</dbReference>
<dbReference type="InterPro" id="IPR050738">
    <property type="entry name" value="Sulfatase"/>
</dbReference>
<feature type="domain" description="Sulfatase N-terminal" evidence="6">
    <location>
        <begin position="32"/>
        <end position="353"/>
    </location>
</feature>
<dbReference type="AlphaFoldDB" id="A0A9P1FCD6"/>
<protein>
    <submittedName>
        <fullName evidence="10">Arylsulfatase A (ASA) (Cerebroside-sulfatase)</fullName>
    </submittedName>
</protein>
<dbReference type="PANTHER" id="PTHR42693:SF53">
    <property type="entry name" value="ENDO-4-O-SULFATASE"/>
    <property type="match status" value="1"/>
</dbReference>
<comment type="caution">
    <text evidence="8">The sequence shown here is derived from an EMBL/GenBank/DDBJ whole genome shotgun (WGS) entry which is preliminary data.</text>
</comment>
<dbReference type="SUPFAM" id="SSF56300">
    <property type="entry name" value="Metallo-dependent phosphatases"/>
    <property type="match status" value="1"/>
</dbReference>
<reference evidence="8" key="1">
    <citation type="submission" date="2022-10" db="EMBL/GenBank/DDBJ databases">
        <authorList>
            <person name="Chen Y."/>
            <person name="Dougan E. K."/>
            <person name="Chan C."/>
            <person name="Rhodes N."/>
            <person name="Thang M."/>
        </authorList>
    </citation>
    <scope>NUCLEOTIDE SEQUENCE</scope>
</reference>
<proteinExistence type="inferred from homology"/>
<dbReference type="OrthoDB" id="436918at2759"/>
<evidence type="ECO:0000259" key="6">
    <source>
        <dbReference type="Pfam" id="PF00884"/>
    </source>
</evidence>
<keyword evidence="11" id="KW-1185">Reference proteome</keyword>
<name>A0A9P1FCD6_9DINO</name>
<dbReference type="PROSITE" id="PS00149">
    <property type="entry name" value="SULFATASE_2"/>
    <property type="match status" value="1"/>
</dbReference>
<dbReference type="CDD" id="cd07389">
    <property type="entry name" value="MPP_PhoD"/>
    <property type="match status" value="1"/>
</dbReference>
<organism evidence="8">
    <name type="scientific">Cladocopium goreaui</name>
    <dbReference type="NCBI Taxonomy" id="2562237"/>
    <lineage>
        <taxon>Eukaryota</taxon>
        <taxon>Sar</taxon>
        <taxon>Alveolata</taxon>
        <taxon>Dinophyceae</taxon>
        <taxon>Suessiales</taxon>
        <taxon>Symbiodiniaceae</taxon>
        <taxon>Cladocopium</taxon>
    </lineage>
</organism>
<evidence type="ECO:0000256" key="5">
    <source>
        <dbReference type="SAM" id="SignalP"/>
    </source>
</evidence>
<dbReference type="GO" id="GO:0004065">
    <property type="term" value="F:arylsulfatase activity"/>
    <property type="evidence" value="ECO:0007669"/>
    <property type="project" value="TreeGrafter"/>
</dbReference>
<dbReference type="GO" id="GO:0046872">
    <property type="term" value="F:metal ion binding"/>
    <property type="evidence" value="ECO:0007669"/>
    <property type="project" value="UniProtKB-KW"/>
</dbReference>
<dbReference type="CDD" id="cd16026">
    <property type="entry name" value="GALNS_like"/>
    <property type="match status" value="1"/>
</dbReference>
<keyword evidence="2" id="KW-0479">Metal-binding</keyword>
<dbReference type="InterPro" id="IPR017850">
    <property type="entry name" value="Alkaline_phosphatase_core_sf"/>
</dbReference>
<accession>A0A9P1FCD6</accession>
<keyword evidence="5" id="KW-0732">Signal</keyword>
<dbReference type="Gene3D" id="2.60.40.380">
    <property type="entry name" value="Purple acid phosphatase-like, N-terminal"/>
    <property type="match status" value="1"/>
</dbReference>
<gene>
    <name evidence="8" type="ORF">C1SCF055_LOCUS54</name>
</gene>
<evidence type="ECO:0000259" key="7">
    <source>
        <dbReference type="Pfam" id="PF09423"/>
    </source>
</evidence>
<dbReference type="Pfam" id="PF00884">
    <property type="entry name" value="Sulfatase"/>
    <property type="match status" value="1"/>
</dbReference>
<evidence type="ECO:0000256" key="4">
    <source>
        <dbReference type="ARBA" id="ARBA00022837"/>
    </source>
</evidence>